<dbReference type="KEGG" id="aprc:113865173"/>
<dbReference type="Gene3D" id="1.10.110.10">
    <property type="entry name" value="Plant lipid-transfer and hydrophobic proteins"/>
    <property type="match status" value="1"/>
</dbReference>
<evidence type="ECO:0000313" key="3">
    <source>
        <dbReference type="Proteomes" id="UP000694853"/>
    </source>
</evidence>
<dbReference type="InterPro" id="IPR016140">
    <property type="entry name" value="Bifunc_inhib/LTP/seed_store"/>
</dbReference>
<dbReference type="Pfam" id="PF14368">
    <property type="entry name" value="LTP_2"/>
    <property type="match status" value="1"/>
</dbReference>
<dbReference type="Proteomes" id="UP000694853">
    <property type="component" value="Unplaced"/>
</dbReference>
<evidence type="ECO:0000256" key="1">
    <source>
        <dbReference type="SAM" id="SignalP"/>
    </source>
</evidence>
<dbReference type="GO" id="GO:0009627">
    <property type="term" value="P:systemic acquired resistance"/>
    <property type="evidence" value="ECO:0007669"/>
    <property type="project" value="InterPro"/>
</dbReference>
<gene>
    <name evidence="4" type="primary">LOC113865173</name>
</gene>
<feature type="chain" id="PRO_5034098770" evidence="1">
    <location>
        <begin position="29"/>
        <end position="110"/>
    </location>
</feature>
<name>A0A8B8LG82_ABRPR</name>
<sequence length="110" mass="11880">MEAYKKVMMVGMLMAIVMIGSTPMLANGQYSSFCHMPIEGLKACLPCVSGDNPIDPPTSACCSGIAKADLQCFCHYKDSGLLSIYGVDPTKAMDLPVKCKIVDSFHCQKH</sequence>
<evidence type="ECO:0000259" key="2">
    <source>
        <dbReference type="SMART" id="SM00499"/>
    </source>
</evidence>
<reference evidence="4" key="2">
    <citation type="submission" date="2025-08" db="UniProtKB">
        <authorList>
            <consortium name="RefSeq"/>
        </authorList>
    </citation>
    <scope>IDENTIFICATION</scope>
    <source>
        <tissue evidence="4">Young leaves</tissue>
    </source>
</reference>
<dbReference type="GO" id="GO:0005504">
    <property type="term" value="F:fatty acid binding"/>
    <property type="evidence" value="ECO:0007669"/>
    <property type="project" value="InterPro"/>
</dbReference>
<dbReference type="AlphaFoldDB" id="A0A8B8LG82"/>
<evidence type="ECO:0000313" key="4">
    <source>
        <dbReference type="RefSeq" id="XP_027355366.1"/>
    </source>
</evidence>
<keyword evidence="3" id="KW-1185">Reference proteome</keyword>
<keyword evidence="1" id="KW-0732">Signal</keyword>
<feature type="domain" description="Bifunctional inhibitor/plant lipid transfer protein/seed storage helical" evidence="2">
    <location>
        <begin position="34"/>
        <end position="107"/>
    </location>
</feature>
<dbReference type="CDD" id="cd04660">
    <property type="entry name" value="nsLTP_like"/>
    <property type="match status" value="1"/>
</dbReference>
<accession>A0A8B8LG82</accession>
<dbReference type="GeneID" id="113865173"/>
<dbReference type="SMART" id="SM00499">
    <property type="entry name" value="AAI"/>
    <property type="match status" value="1"/>
</dbReference>
<dbReference type="OrthoDB" id="643149at2759"/>
<dbReference type="PANTHER" id="PTHR33122:SF36">
    <property type="entry name" value="LIPID TRANSFER PROTEIN"/>
    <property type="match status" value="1"/>
</dbReference>
<dbReference type="PANTHER" id="PTHR33122">
    <property type="entry name" value="LIPID BINDING PROTEIN-RELATED"/>
    <property type="match status" value="1"/>
</dbReference>
<protein>
    <submittedName>
        <fullName evidence="4">Lipid-transfer protein DIR1</fullName>
    </submittedName>
</protein>
<feature type="signal peptide" evidence="1">
    <location>
        <begin position="1"/>
        <end position="28"/>
    </location>
</feature>
<dbReference type="SUPFAM" id="SSF47699">
    <property type="entry name" value="Bifunctional inhibitor/lipid-transfer protein/seed storage 2S albumin"/>
    <property type="match status" value="1"/>
</dbReference>
<dbReference type="InterPro" id="IPR039265">
    <property type="entry name" value="DIR1-like"/>
</dbReference>
<proteinExistence type="predicted"/>
<dbReference type="InterPro" id="IPR044741">
    <property type="entry name" value="NsLTP-like"/>
</dbReference>
<dbReference type="InterPro" id="IPR036312">
    <property type="entry name" value="Bifun_inhib/LTP/seed_sf"/>
</dbReference>
<organism evidence="3 4">
    <name type="scientific">Abrus precatorius</name>
    <name type="common">Indian licorice</name>
    <name type="synonym">Glycine abrus</name>
    <dbReference type="NCBI Taxonomy" id="3816"/>
    <lineage>
        <taxon>Eukaryota</taxon>
        <taxon>Viridiplantae</taxon>
        <taxon>Streptophyta</taxon>
        <taxon>Embryophyta</taxon>
        <taxon>Tracheophyta</taxon>
        <taxon>Spermatophyta</taxon>
        <taxon>Magnoliopsida</taxon>
        <taxon>eudicotyledons</taxon>
        <taxon>Gunneridae</taxon>
        <taxon>Pentapetalae</taxon>
        <taxon>rosids</taxon>
        <taxon>fabids</taxon>
        <taxon>Fabales</taxon>
        <taxon>Fabaceae</taxon>
        <taxon>Papilionoideae</taxon>
        <taxon>50 kb inversion clade</taxon>
        <taxon>NPAAA clade</taxon>
        <taxon>indigoferoid/millettioid clade</taxon>
        <taxon>Abreae</taxon>
        <taxon>Abrus</taxon>
    </lineage>
</organism>
<reference evidence="3" key="1">
    <citation type="journal article" date="2019" name="Toxins">
        <title>Detection of Abrin-Like and Prepropulchellin-Like Toxin Genes and Transcripts Using Whole Genome Sequencing and Full-Length Transcript Sequencing of Abrus precatorius.</title>
        <authorList>
            <person name="Hovde B.T."/>
            <person name="Daligault H.E."/>
            <person name="Hanschen E.R."/>
            <person name="Kunde Y.A."/>
            <person name="Johnson M.B."/>
            <person name="Starkenburg S.R."/>
            <person name="Johnson S.L."/>
        </authorList>
    </citation>
    <scope>NUCLEOTIDE SEQUENCE [LARGE SCALE GENOMIC DNA]</scope>
</reference>
<dbReference type="RefSeq" id="XP_027355366.1">
    <property type="nucleotide sequence ID" value="XM_027499565.1"/>
</dbReference>